<dbReference type="InParanoid" id="A0A2K1QYJ1"/>
<dbReference type="PANTHER" id="PTHR33734:SF22">
    <property type="entry name" value="MEMBRANE-BOUND LYTIC MUREIN TRANSGLYCOSYLASE D"/>
    <property type="match status" value="1"/>
</dbReference>
<reference evidence="3 4" key="1">
    <citation type="submission" date="2017-06" db="EMBL/GenBank/DDBJ databases">
        <title>Draft genome sequence of a variant of Elsinoe murrayae.</title>
        <authorList>
            <person name="Cheng Q."/>
        </authorList>
    </citation>
    <scope>NUCLEOTIDE SEQUENCE [LARGE SCALE GENOMIC DNA]</scope>
    <source>
        <strain evidence="3 4">CQ-2017a</strain>
    </source>
</reference>
<accession>A0A2K1QYJ1</accession>
<dbReference type="OrthoDB" id="2107166at2759"/>
<comment type="caution">
    <text evidence="3">The sequence shown here is derived from an EMBL/GenBank/DDBJ whole genome shotgun (WGS) entry which is preliminary data.</text>
</comment>
<name>A0A2K1QYJ1_9PEZI</name>
<protein>
    <recommendedName>
        <fullName evidence="2">LysM domain-containing protein</fullName>
    </recommendedName>
</protein>
<keyword evidence="4" id="KW-1185">Reference proteome</keyword>
<feature type="domain" description="LysM" evidence="2">
    <location>
        <begin position="48"/>
        <end position="92"/>
    </location>
</feature>
<evidence type="ECO:0000256" key="1">
    <source>
        <dbReference type="SAM" id="SignalP"/>
    </source>
</evidence>
<dbReference type="PANTHER" id="PTHR33734">
    <property type="entry name" value="LYSM DOMAIN-CONTAINING GPI-ANCHORED PROTEIN 2"/>
    <property type="match status" value="1"/>
</dbReference>
<dbReference type="PROSITE" id="PS51782">
    <property type="entry name" value="LYSM"/>
    <property type="match status" value="3"/>
</dbReference>
<dbReference type="InterPro" id="IPR036779">
    <property type="entry name" value="LysM_dom_sf"/>
</dbReference>
<keyword evidence="1" id="KW-0732">Signal</keyword>
<dbReference type="CDD" id="cd00118">
    <property type="entry name" value="LysM"/>
    <property type="match status" value="3"/>
</dbReference>
<evidence type="ECO:0000313" key="3">
    <source>
        <dbReference type="EMBL" id="PNS20118.1"/>
    </source>
</evidence>
<organism evidence="3 4">
    <name type="scientific">Sphaceloma murrayae</name>
    <dbReference type="NCBI Taxonomy" id="2082308"/>
    <lineage>
        <taxon>Eukaryota</taxon>
        <taxon>Fungi</taxon>
        <taxon>Dikarya</taxon>
        <taxon>Ascomycota</taxon>
        <taxon>Pezizomycotina</taxon>
        <taxon>Dothideomycetes</taxon>
        <taxon>Dothideomycetidae</taxon>
        <taxon>Myriangiales</taxon>
        <taxon>Elsinoaceae</taxon>
        <taxon>Sphaceloma</taxon>
    </lineage>
</organism>
<dbReference type="Pfam" id="PF01476">
    <property type="entry name" value="LysM"/>
    <property type="match status" value="3"/>
</dbReference>
<dbReference type="SUPFAM" id="SSF54106">
    <property type="entry name" value="LysM domain"/>
    <property type="match status" value="3"/>
</dbReference>
<evidence type="ECO:0000259" key="2">
    <source>
        <dbReference type="PROSITE" id="PS51782"/>
    </source>
</evidence>
<feature type="signal peptide" evidence="1">
    <location>
        <begin position="1"/>
        <end position="19"/>
    </location>
</feature>
<dbReference type="AlphaFoldDB" id="A0A2K1QYJ1"/>
<dbReference type="STRING" id="2082308.A0A2K1QYJ1"/>
<gene>
    <name evidence="3" type="ORF">CAC42_5568</name>
</gene>
<feature type="domain" description="LysM" evidence="2">
    <location>
        <begin position="121"/>
        <end position="165"/>
    </location>
</feature>
<evidence type="ECO:0000313" key="4">
    <source>
        <dbReference type="Proteomes" id="UP000243797"/>
    </source>
</evidence>
<dbReference type="Gene3D" id="3.10.350.10">
    <property type="entry name" value="LysM domain"/>
    <property type="match status" value="3"/>
</dbReference>
<dbReference type="InterPro" id="IPR018392">
    <property type="entry name" value="LysM"/>
</dbReference>
<dbReference type="Proteomes" id="UP000243797">
    <property type="component" value="Unassembled WGS sequence"/>
</dbReference>
<feature type="domain" description="LysM" evidence="2">
    <location>
        <begin position="174"/>
        <end position="218"/>
    </location>
</feature>
<dbReference type="EMBL" id="NKHZ01000025">
    <property type="protein sequence ID" value="PNS20118.1"/>
    <property type="molecule type" value="Genomic_DNA"/>
</dbReference>
<feature type="chain" id="PRO_5014454148" description="LysM domain-containing protein" evidence="1">
    <location>
        <begin position="20"/>
        <end position="229"/>
    </location>
</feature>
<sequence length="229" mass="24140">MRVISVLGLLAVTVTSVASLNAPPFPIHDLHRRQQLCNGTITLDNRTQSAVVQAGDTLRTIGARFNRGICDIARASNLTNPNLIFEGQTLTIPPQVCFPDDTTCVAPPPSQTETCVLGGPTFYLVQEGDTLASIARSLNLTNESLQAANANATQAAVGSFLTLPVCPNSKCTFGPYVIQPGDLFIDLAVDFGSQFGQISALNPNINANSLEAGVTITLPRDCGNDTAVN</sequence>
<proteinExistence type="predicted"/>
<dbReference type="SMART" id="SM00257">
    <property type="entry name" value="LysM"/>
    <property type="match status" value="3"/>
</dbReference>